<feature type="non-terminal residue" evidence="2">
    <location>
        <position position="62"/>
    </location>
</feature>
<name>A0AA38FNJ9_TAXCH</name>
<feature type="compositionally biased region" description="Polar residues" evidence="1">
    <location>
        <begin position="1"/>
        <end position="10"/>
    </location>
</feature>
<reference evidence="2 3" key="1">
    <citation type="journal article" date="2021" name="Nat. Plants">
        <title>The Taxus genome provides insights into paclitaxel biosynthesis.</title>
        <authorList>
            <person name="Xiong X."/>
            <person name="Gou J."/>
            <person name="Liao Q."/>
            <person name="Li Y."/>
            <person name="Zhou Q."/>
            <person name="Bi G."/>
            <person name="Li C."/>
            <person name="Du R."/>
            <person name="Wang X."/>
            <person name="Sun T."/>
            <person name="Guo L."/>
            <person name="Liang H."/>
            <person name="Lu P."/>
            <person name="Wu Y."/>
            <person name="Zhang Z."/>
            <person name="Ro D.K."/>
            <person name="Shang Y."/>
            <person name="Huang S."/>
            <person name="Yan J."/>
        </authorList>
    </citation>
    <scope>NUCLEOTIDE SEQUENCE [LARGE SCALE GENOMIC DNA]</scope>
    <source>
        <strain evidence="2">Ta-2019</strain>
    </source>
</reference>
<dbReference type="EMBL" id="JAHRHJ020000008">
    <property type="protein sequence ID" value="KAH9307001.1"/>
    <property type="molecule type" value="Genomic_DNA"/>
</dbReference>
<evidence type="ECO:0000313" key="3">
    <source>
        <dbReference type="Proteomes" id="UP000824469"/>
    </source>
</evidence>
<feature type="non-terminal residue" evidence="2">
    <location>
        <position position="1"/>
    </location>
</feature>
<gene>
    <name evidence="2" type="ORF">KI387_011405</name>
</gene>
<sequence>KISSCGSTLLRTLRQQREQDPGDEEDDSREDEPEREQEPPVFNLYDLGEDSGEEGIGVRVLY</sequence>
<protein>
    <submittedName>
        <fullName evidence="2">Uncharacterized protein</fullName>
    </submittedName>
</protein>
<evidence type="ECO:0000313" key="2">
    <source>
        <dbReference type="EMBL" id="KAH9307001.1"/>
    </source>
</evidence>
<dbReference type="AlphaFoldDB" id="A0AA38FNJ9"/>
<proteinExistence type="predicted"/>
<comment type="caution">
    <text evidence="2">The sequence shown here is derived from an EMBL/GenBank/DDBJ whole genome shotgun (WGS) entry which is preliminary data.</text>
</comment>
<dbReference type="Proteomes" id="UP000824469">
    <property type="component" value="Unassembled WGS sequence"/>
</dbReference>
<feature type="region of interest" description="Disordered" evidence="1">
    <location>
        <begin position="1"/>
        <end position="62"/>
    </location>
</feature>
<organism evidence="2 3">
    <name type="scientific">Taxus chinensis</name>
    <name type="common">Chinese yew</name>
    <name type="synonym">Taxus wallichiana var. chinensis</name>
    <dbReference type="NCBI Taxonomy" id="29808"/>
    <lineage>
        <taxon>Eukaryota</taxon>
        <taxon>Viridiplantae</taxon>
        <taxon>Streptophyta</taxon>
        <taxon>Embryophyta</taxon>
        <taxon>Tracheophyta</taxon>
        <taxon>Spermatophyta</taxon>
        <taxon>Pinopsida</taxon>
        <taxon>Pinidae</taxon>
        <taxon>Conifers II</taxon>
        <taxon>Cupressales</taxon>
        <taxon>Taxaceae</taxon>
        <taxon>Taxus</taxon>
    </lineage>
</organism>
<evidence type="ECO:0000256" key="1">
    <source>
        <dbReference type="SAM" id="MobiDB-lite"/>
    </source>
</evidence>
<accession>A0AA38FNJ9</accession>
<feature type="compositionally biased region" description="Acidic residues" evidence="1">
    <location>
        <begin position="21"/>
        <end position="35"/>
    </location>
</feature>
<keyword evidence="3" id="KW-1185">Reference proteome</keyword>